<dbReference type="Gene3D" id="3.40.50.1950">
    <property type="entry name" value="Flavin prenyltransferase-like"/>
    <property type="match status" value="1"/>
</dbReference>
<dbReference type="NCBIfam" id="NF006161">
    <property type="entry name" value="PRK08305.1"/>
    <property type="match status" value="1"/>
</dbReference>
<evidence type="ECO:0000259" key="1">
    <source>
        <dbReference type="Pfam" id="PF02441"/>
    </source>
</evidence>
<sequence length="198" mass="21134">MDLKGINIGLAVTGSFCTFDRLEPEICRLIKLGANLYPIFSANVQNTDSRFGSTADFISRISGLSGNKPVLKIEEAEPIGPKGFLDILLIAPCTGNTLAKLACGITDTPVLMAAKAHLRNEKPLVISLSTNDALGMNFKNIGLLFNTKNIYFVPFSQDNPAKKPNSMAAKTERIPETLAAALEGRQIQPVLCGQAAAG</sequence>
<evidence type="ECO:0000313" key="2">
    <source>
        <dbReference type="EMBL" id="HJC05754.1"/>
    </source>
</evidence>
<dbReference type="Pfam" id="PF02441">
    <property type="entry name" value="Flavoprotein"/>
    <property type="match status" value="1"/>
</dbReference>
<reference evidence="2" key="1">
    <citation type="journal article" date="2021" name="PeerJ">
        <title>Extensive microbial diversity within the chicken gut microbiome revealed by metagenomics and culture.</title>
        <authorList>
            <person name="Gilroy R."/>
            <person name="Ravi A."/>
            <person name="Getino M."/>
            <person name="Pursley I."/>
            <person name="Horton D.L."/>
            <person name="Alikhan N.F."/>
            <person name="Baker D."/>
            <person name="Gharbi K."/>
            <person name="Hall N."/>
            <person name="Watson M."/>
            <person name="Adriaenssens E.M."/>
            <person name="Foster-Nyarko E."/>
            <person name="Jarju S."/>
            <person name="Secka A."/>
            <person name="Antonio M."/>
            <person name="Oren A."/>
            <person name="Chaudhuri R.R."/>
            <person name="La Ragione R."/>
            <person name="Hildebrand F."/>
            <person name="Pallen M.J."/>
        </authorList>
    </citation>
    <scope>NUCLEOTIDE SEQUENCE</scope>
    <source>
        <strain evidence="2">CHK180-15479</strain>
    </source>
</reference>
<accession>A0A9D2SHU8</accession>
<dbReference type="InterPro" id="IPR003382">
    <property type="entry name" value="Flavoprotein"/>
</dbReference>
<evidence type="ECO:0000313" key="3">
    <source>
        <dbReference type="Proteomes" id="UP000823910"/>
    </source>
</evidence>
<gene>
    <name evidence="2" type="ORF">H9704_06315</name>
</gene>
<dbReference type="SUPFAM" id="SSF52507">
    <property type="entry name" value="Homo-oligomeric flavin-containing Cys decarboxylases, HFCD"/>
    <property type="match status" value="1"/>
</dbReference>
<comment type="caution">
    <text evidence="2">The sequence shown here is derived from an EMBL/GenBank/DDBJ whole genome shotgun (WGS) entry which is preliminary data.</text>
</comment>
<dbReference type="Proteomes" id="UP000823910">
    <property type="component" value="Unassembled WGS sequence"/>
</dbReference>
<dbReference type="AlphaFoldDB" id="A0A9D2SHU8"/>
<dbReference type="InterPro" id="IPR014214">
    <property type="entry name" value="Dipicolinic_acid_synth_B"/>
</dbReference>
<organism evidence="2 3">
    <name type="scientific">Candidatus Enterocloster excrementipullorum</name>
    <dbReference type="NCBI Taxonomy" id="2838559"/>
    <lineage>
        <taxon>Bacteria</taxon>
        <taxon>Bacillati</taxon>
        <taxon>Bacillota</taxon>
        <taxon>Clostridia</taxon>
        <taxon>Lachnospirales</taxon>
        <taxon>Lachnospiraceae</taxon>
        <taxon>Enterocloster</taxon>
    </lineage>
</organism>
<dbReference type="EMBL" id="DWWT01000026">
    <property type="protein sequence ID" value="HJC05754.1"/>
    <property type="molecule type" value="Genomic_DNA"/>
</dbReference>
<feature type="domain" description="Flavoprotein" evidence="1">
    <location>
        <begin position="7"/>
        <end position="172"/>
    </location>
</feature>
<reference evidence="2" key="2">
    <citation type="submission" date="2021-04" db="EMBL/GenBank/DDBJ databases">
        <authorList>
            <person name="Gilroy R."/>
        </authorList>
    </citation>
    <scope>NUCLEOTIDE SEQUENCE</scope>
    <source>
        <strain evidence="2">CHK180-15479</strain>
    </source>
</reference>
<dbReference type="NCBIfam" id="TIGR02852">
    <property type="entry name" value="spore_dpaB"/>
    <property type="match status" value="1"/>
</dbReference>
<proteinExistence type="predicted"/>
<dbReference type="PIRSF" id="PIRSF001390">
    <property type="entry name" value="Dipicolinate_synth_subunit_B"/>
    <property type="match status" value="1"/>
</dbReference>
<protein>
    <submittedName>
        <fullName evidence="2">Dipicolinate synthase subunit B</fullName>
    </submittedName>
</protein>
<dbReference type="InterPro" id="IPR036551">
    <property type="entry name" value="Flavin_trans-like"/>
</dbReference>
<dbReference type="GO" id="GO:0003824">
    <property type="term" value="F:catalytic activity"/>
    <property type="evidence" value="ECO:0007669"/>
    <property type="project" value="InterPro"/>
</dbReference>
<name>A0A9D2SHU8_9FIRM</name>